<evidence type="ECO:0000313" key="7">
    <source>
        <dbReference type="Proteomes" id="UP000753724"/>
    </source>
</evidence>
<sequence length="476" mass="52045">MSDTQFLAGPALRRLRRREGLTQAAMAARIGVSPSYLNLIERNQRPLTARLVVSLAEQFDFDPRSLRQDEAVGGVEGLRRRLSDERFADLGIDRDEIAEWLAAAPQAALAFARLYDAAGQGQAATPAAIDPMDLARREIERWRNHFADLDIAAEELAEELRLSNPDITAALTDRLRQKHQISVRILPVDVMPDALRRLDLHARQLQLSEMLDPASRAFNIAVQLALLEQRDAIAGIANGAQFSAGQQGGQGAQRAAWRLFRRHLAGYFAAAVLMPYGRFMRACEATGYDFTILQRRFNVGFEQLAHRLTTLQRVGQRGLPFFMARIDRAGQFSKRYAGASGTLMLETEATCPLWVAHAAFDHAGRICTQVVSLEETPGSPQRWFTIARTVEGSGGNGGGAADAARFVVVLGVEAGQGAALAAARGVDLSASGAVAIGMGCARCPQADCRQRSLPPRGKTLVFDERARGLTPFEFQR</sequence>
<protein>
    <submittedName>
        <fullName evidence="6">DUF2083 domain-containing protein</fullName>
    </submittedName>
</protein>
<comment type="similarity">
    <text evidence="1">Belongs to the short-chain fatty acyl-CoA assimilation regulator (ScfR) family.</text>
</comment>
<keyword evidence="2" id="KW-0805">Transcription regulation</keyword>
<dbReference type="InterPro" id="IPR010359">
    <property type="entry name" value="IrrE_HExxH"/>
</dbReference>
<dbReference type="Gene3D" id="1.10.260.40">
    <property type="entry name" value="lambda repressor-like DNA-binding domains"/>
    <property type="match status" value="1"/>
</dbReference>
<name>A0ABW9XD22_9SPHN</name>
<dbReference type="Pfam" id="PF01381">
    <property type="entry name" value="HTH_3"/>
    <property type="match status" value="1"/>
</dbReference>
<dbReference type="RefSeq" id="WP_161717596.1">
    <property type="nucleotide sequence ID" value="NZ_JAAAPO010000002.1"/>
</dbReference>
<dbReference type="SUPFAM" id="SSF47413">
    <property type="entry name" value="lambda repressor-like DNA-binding domains"/>
    <property type="match status" value="1"/>
</dbReference>
<dbReference type="PROSITE" id="PS50943">
    <property type="entry name" value="HTH_CROC1"/>
    <property type="match status" value="1"/>
</dbReference>
<gene>
    <name evidence="6" type="ORF">GTZ99_07385</name>
</gene>
<evidence type="ECO:0000259" key="5">
    <source>
        <dbReference type="PROSITE" id="PS50943"/>
    </source>
</evidence>
<dbReference type="InterPro" id="IPR001387">
    <property type="entry name" value="Cro/C1-type_HTH"/>
</dbReference>
<dbReference type="CDD" id="cd00093">
    <property type="entry name" value="HTH_XRE"/>
    <property type="match status" value="1"/>
</dbReference>
<accession>A0ABW9XD22</accession>
<proteinExistence type="inferred from homology"/>
<evidence type="ECO:0000256" key="4">
    <source>
        <dbReference type="ARBA" id="ARBA00023163"/>
    </source>
</evidence>
<organism evidence="6 7">
    <name type="scientific">Novosphingobium ovatum</name>
    <dbReference type="NCBI Taxonomy" id="1908523"/>
    <lineage>
        <taxon>Bacteria</taxon>
        <taxon>Pseudomonadati</taxon>
        <taxon>Pseudomonadota</taxon>
        <taxon>Alphaproteobacteria</taxon>
        <taxon>Sphingomonadales</taxon>
        <taxon>Sphingomonadaceae</taxon>
        <taxon>Novosphingobium</taxon>
    </lineage>
</organism>
<comment type="caution">
    <text evidence="6">The sequence shown here is derived from an EMBL/GenBank/DDBJ whole genome shotgun (WGS) entry which is preliminary data.</text>
</comment>
<reference evidence="7" key="1">
    <citation type="submission" date="2020-01" db="EMBL/GenBank/DDBJ databases">
        <title>Sphingomonas sp. strain CSW-10.</title>
        <authorList>
            <person name="Chen W.-M."/>
        </authorList>
    </citation>
    <scope>NUCLEOTIDE SEQUENCE [LARGE SCALE GENOMIC DNA]</scope>
    <source>
        <strain evidence="7">FSY-8</strain>
    </source>
</reference>
<dbReference type="PANTHER" id="PTHR46797">
    <property type="entry name" value="HTH-TYPE TRANSCRIPTIONAL REGULATOR"/>
    <property type="match status" value="1"/>
</dbReference>
<dbReference type="SMART" id="SM00530">
    <property type="entry name" value="HTH_XRE"/>
    <property type="match status" value="1"/>
</dbReference>
<dbReference type="Proteomes" id="UP000753724">
    <property type="component" value="Unassembled WGS sequence"/>
</dbReference>
<evidence type="ECO:0000256" key="3">
    <source>
        <dbReference type="ARBA" id="ARBA00023125"/>
    </source>
</evidence>
<keyword evidence="4" id="KW-0804">Transcription</keyword>
<dbReference type="InterPro" id="IPR018653">
    <property type="entry name" value="ScfR_C"/>
</dbReference>
<dbReference type="InterPro" id="IPR050807">
    <property type="entry name" value="TransReg_Diox_bact_type"/>
</dbReference>
<evidence type="ECO:0000256" key="2">
    <source>
        <dbReference type="ARBA" id="ARBA00023015"/>
    </source>
</evidence>
<dbReference type="InterPro" id="IPR010982">
    <property type="entry name" value="Lambda_DNA-bd_dom_sf"/>
</dbReference>
<keyword evidence="7" id="KW-1185">Reference proteome</keyword>
<evidence type="ECO:0000313" key="6">
    <source>
        <dbReference type="EMBL" id="NBC36377.1"/>
    </source>
</evidence>
<feature type="domain" description="HTH cro/C1-type" evidence="5">
    <location>
        <begin position="12"/>
        <end position="66"/>
    </location>
</feature>
<dbReference type="EMBL" id="JAAAPO010000002">
    <property type="protein sequence ID" value="NBC36377.1"/>
    <property type="molecule type" value="Genomic_DNA"/>
</dbReference>
<dbReference type="PANTHER" id="PTHR46797:SF23">
    <property type="entry name" value="HTH-TYPE TRANSCRIPTIONAL REGULATOR SUTR"/>
    <property type="match status" value="1"/>
</dbReference>
<dbReference type="InterPro" id="IPR026281">
    <property type="entry name" value="HTH_RamB"/>
</dbReference>
<dbReference type="PIRSF" id="PIRSF019251">
    <property type="entry name" value="Rv0465c"/>
    <property type="match status" value="1"/>
</dbReference>
<dbReference type="Pfam" id="PF09856">
    <property type="entry name" value="ScfRs"/>
    <property type="match status" value="1"/>
</dbReference>
<keyword evidence="3" id="KW-0238">DNA-binding</keyword>
<dbReference type="Pfam" id="PF06114">
    <property type="entry name" value="Peptidase_M78"/>
    <property type="match status" value="1"/>
</dbReference>
<evidence type="ECO:0000256" key="1">
    <source>
        <dbReference type="ARBA" id="ARBA00007227"/>
    </source>
</evidence>